<dbReference type="EMBL" id="JAGINS010000001">
    <property type="protein sequence ID" value="MBP2358442.1"/>
    <property type="molecule type" value="Genomic_DNA"/>
</dbReference>
<dbReference type="RefSeq" id="WP_056789568.1">
    <property type="nucleotide sequence ID" value="NZ_BMWJ01000012.1"/>
</dbReference>
<evidence type="ECO:0008006" key="4">
    <source>
        <dbReference type="Google" id="ProtNLM"/>
    </source>
</evidence>
<accession>A0ABS4V3L3</accession>
<dbReference type="GeneID" id="97345447"/>
<evidence type="ECO:0000313" key="3">
    <source>
        <dbReference type="Proteomes" id="UP001519311"/>
    </source>
</evidence>
<evidence type="ECO:0000256" key="1">
    <source>
        <dbReference type="SAM" id="Phobius"/>
    </source>
</evidence>
<name>A0ABS4V3L3_9ACTN</name>
<evidence type="ECO:0000313" key="2">
    <source>
        <dbReference type="EMBL" id="MBP2358442.1"/>
    </source>
</evidence>
<keyword evidence="1" id="KW-1133">Transmembrane helix</keyword>
<dbReference type="Proteomes" id="UP001519311">
    <property type="component" value="Unassembled WGS sequence"/>
</dbReference>
<sequence>MTKVSRRADAGTAAVLFLLDVVLVVVLVLGVAVSGGLTGSPDRAAVAHEASRAALVCLGALLLSGPPALAVRAWIAVGVQVVVLGAAAAAFAAAGGG</sequence>
<proteinExistence type="predicted"/>
<feature type="transmembrane region" description="Helical" evidence="1">
    <location>
        <begin position="12"/>
        <end position="33"/>
    </location>
</feature>
<comment type="caution">
    <text evidence="2">The sequence shown here is derived from an EMBL/GenBank/DDBJ whole genome shotgun (WGS) entry which is preliminary data.</text>
</comment>
<keyword evidence="1" id="KW-0812">Transmembrane</keyword>
<keyword evidence="3" id="KW-1185">Reference proteome</keyword>
<protein>
    <recommendedName>
        <fullName evidence="4">Transporter</fullName>
    </recommendedName>
</protein>
<organism evidence="2 3">
    <name type="scientific">Streptomyces clavifer</name>
    <dbReference type="NCBI Taxonomy" id="68188"/>
    <lineage>
        <taxon>Bacteria</taxon>
        <taxon>Bacillati</taxon>
        <taxon>Actinomycetota</taxon>
        <taxon>Actinomycetes</taxon>
        <taxon>Kitasatosporales</taxon>
        <taxon>Streptomycetaceae</taxon>
        <taxon>Streptomyces</taxon>
    </lineage>
</organism>
<keyword evidence="1" id="KW-0472">Membrane</keyword>
<reference evidence="2 3" key="1">
    <citation type="submission" date="2021-03" db="EMBL/GenBank/DDBJ databases">
        <title>Sequencing the genomes of 1000 actinobacteria strains.</title>
        <authorList>
            <person name="Klenk H.-P."/>
        </authorList>
    </citation>
    <scope>NUCLEOTIDE SEQUENCE [LARGE SCALE GENOMIC DNA]</scope>
    <source>
        <strain evidence="2 3">DSM 40843</strain>
    </source>
</reference>
<gene>
    <name evidence="2" type="ORF">JOF59_000842</name>
</gene>
<feature type="transmembrane region" description="Helical" evidence="1">
    <location>
        <begin position="73"/>
        <end position="94"/>
    </location>
</feature>